<protein>
    <submittedName>
        <fullName evidence="1">Uncharacterized protein</fullName>
    </submittedName>
</protein>
<evidence type="ECO:0000313" key="6">
    <source>
        <dbReference type="Proteomes" id="UP000563820"/>
    </source>
</evidence>
<evidence type="ECO:0000313" key="7">
    <source>
        <dbReference type="Proteomes" id="UP000568446"/>
    </source>
</evidence>
<reference evidence="1" key="2">
    <citation type="submission" date="2020-06" db="EMBL/GenBank/DDBJ databases">
        <authorList>
            <person name="Wang Y."/>
        </authorList>
    </citation>
    <scope>NUCLEOTIDE SEQUENCE</scope>
    <source>
        <strain evidence="3">C4</strain>
        <strain evidence="1">L14</strain>
        <strain evidence="2">T1L11</strain>
        <strain evidence="4">T3L1</strain>
    </source>
</reference>
<dbReference type="Proteomes" id="UP000587702">
    <property type="component" value="Unassembled WGS sequence"/>
</dbReference>
<proteinExistence type="predicted"/>
<dbReference type="EMBL" id="JACATE010000019">
    <property type="protein sequence ID" value="NWJ29281.1"/>
    <property type="molecule type" value="Genomic_DNA"/>
</dbReference>
<evidence type="ECO:0000313" key="4">
    <source>
        <dbReference type="EMBL" id="NWJ84622.1"/>
    </source>
</evidence>
<evidence type="ECO:0000313" key="1">
    <source>
        <dbReference type="EMBL" id="NWJ20340.1"/>
    </source>
</evidence>
<comment type="caution">
    <text evidence="1">The sequence shown here is derived from an EMBL/GenBank/DDBJ whole genome shotgun (WGS) entry which is preliminary data.</text>
</comment>
<gene>
    <name evidence="2" type="ORF">HX848_07895</name>
    <name evidence="3" type="ORF">HX850_02865</name>
    <name evidence="4" type="ORF">HX854_07880</name>
    <name evidence="1" type="ORF">HX860_04630</name>
</gene>
<dbReference type="AlphaFoldDB" id="A0A7K4M970"/>
<evidence type="ECO:0000313" key="5">
    <source>
        <dbReference type="Proteomes" id="UP000520052"/>
    </source>
</evidence>
<dbReference type="Proteomes" id="UP000568446">
    <property type="component" value="Unassembled WGS sequence"/>
</dbReference>
<name>A0A7K4M970_9ARCH</name>
<organism evidence="1 8">
    <name type="scientific">Marine Group I thaumarchaeote</name>
    <dbReference type="NCBI Taxonomy" id="2511932"/>
    <lineage>
        <taxon>Archaea</taxon>
        <taxon>Nitrososphaerota</taxon>
        <taxon>Marine Group I</taxon>
    </lineage>
</organism>
<reference evidence="5 6" key="1">
    <citation type="journal article" date="2019" name="Environ. Microbiol.">
        <title>Genomics insights into ecotype formation of ammonia-oxidizing archaea in the deep ocean.</title>
        <authorList>
            <person name="Wang Y."/>
            <person name="Huang J.M."/>
            <person name="Cui G.J."/>
            <person name="Nunoura T."/>
            <person name="Takaki Y."/>
            <person name="Li W.L."/>
            <person name="Li J."/>
            <person name="Gao Z.M."/>
            <person name="Takai K."/>
            <person name="Zhang A.Q."/>
            <person name="Stepanauskas R."/>
        </authorList>
    </citation>
    <scope>NUCLEOTIDE SEQUENCE [LARGE SCALE GENOMIC DNA]</scope>
    <source>
        <strain evidence="3 7">C4</strain>
        <strain evidence="1 8">L14</strain>
        <strain evidence="2 6">T1L11</strain>
        <strain evidence="4 5">T3L1</strain>
    </source>
</reference>
<accession>A0A7K4M970</accession>
<dbReference type="Proteomes" id="UP000520052">
    <property type="component" value="Unassembled WGS sequence"/>
</dbReference>
<evidence type="ECO:0000313" key="2">
    <source>
        <dbReference type="EMBL" id="NWJ29281.1"/>
    </source>
</evidence>
<dbReference type="EMBL" id="JACATC010000015">
    <property type="protein sequence ID" value="NWJ84622.1"/>
    <property type="molecule type" value="Genomic_DNA"/>
</dbReference>
<dbReference type="EMBL" id="JACATK010000009">
    <property type="protein sequence ID" value="NWJ29841.1"/>
    <property type="molecule type" value="Genomic_DNA"/>
</dbReference>
<dbReference type="EMBL" id="JACATI010000004">
    <property type="protein sequence ID" value="NWJ20340.1"/>
    <property type="molecule type" value="Genomic_DNA"/>
</dbReference>
<evidence type="ECO:0000313" key="8">
    <source>
        <dbReference type="Proteomes" id="UP000587702"/>
    </source>
</evidence>
<sequence length="104" mass="12276">MIHSVKARYIEGKMGEFYQKLTDGTIQNEKPDGNEIINSMKRAKITEPNVIQWSEMCFCPTPLKHERETVYDHFLTDMETEIIDDYVEYEGESFMDFLAKQNNE</sequence>
<evidence type="ECO:0000313" key="3">
    <source>
        <dbReference type="EMBL" id="NWJ29841.1"/>
    </source>
</evidence>
<dbReference type="Proteomes" id="UP000563820">
    <property type="component" value="Unassembled WGS sequence"/>
</dbReference>